<comment type="caution">
    <text evidence="6">The sequence shown here is derived from an EMBL/GenBank/DDBJ whole genome shotgun (WGS) entry which is preliminary data.</text>
</comment>
<proteinExistence type="inferred from homology"/>
<dbReference type="Pfam" id="PF02709">
    <property type="entry name" value="Glyco_transf_7C"/>
    <property type="match status" value="1"/>
</dbReference>
<evidence type="ECO:0000256" key="3">
    <source>
        <dbReference type="ARBA" id="ARBA00022676"/>
    </source>
</evidence>
<dbReference type="PANTHER" id="PTHR43179">
    <property type="entry name" value="RHAMNOSYLTRANSFERASE WBBL"/>
    <property type="match status" value="1"/>
</dbReference>
<dbReference type="InterPro" id="IPR027791">
    <property type="entry name" value="Galactosyl_T_C"/>
</dbReference>
<gene>
    <name evidence="6" type="ORF">CLV37_11225</name>
</gene>
<evidence type="ECO:0000256" key="1">
    <source>
        <dbReference type="ARBA" id="ARBA00004776"/>
    </source>
</evidence>
<protein>
    <recommendedName>
        <fullName evidence="5">Galactosyltransferase C-terminal domain-containing protein</fullName>
    </recommendedName>
</protein>
<reference evidence="6 7" key="1">
    <citation type="submission" date="2018-03" db="EMBL/GenBank/DDBJ databases">
        <title>Genomic Encyclopedia of Archaeal and Bacterial Type Strains, Phase II (KMG-II): from individual species to whole genera.</title>
        <authorList>
            <person name="Goeker M."/>
        </authorList>
    </citation>
    <scope>NUCLEOTIDE SEQUENCE [LARGE SCALE GENOMIC DNA]</scope>
    <source>
        <strain evidence="6 7">DSM 19711</strain>
    </source>
</reference>
<evidence type="ECO:0000313" key="7">
    <source>
        <dbReference type="Proteomes" id="UP000238083"/>
    </source>
</evidence>
<evidence type="ECO:0000313" key="6">
    <source>
        <dbReference type="EMBL" id="PRY11727.1"/>
    </source>
</evidence>
<sequence length="297" mass="31406">MAVLTIVAGRHEHLVGQLVGLQHSDTVPDLHVVVAMGDPGVRPLVEARAGDRTRTVVVDVPVPPDGELPLSRARNVAAATALAAGAELLVFLDVDCVPSPGLLRTYRDAAASAPVRSVAGPSLLCGAVTYLPPGVRVERAADLAGLARAASPHPARPAPAEHEVLAADESQWWLFWSLSFAVSARDWERFGGFCEEYRGYGGEDTDVAATVRSLGGSLFWVGGAEAFHQHHPTTNPPVQHVEAVVRNAGVFHARWGWFPMTGWLDAFAAAGLARYDAATRTWSSTGASAEASDSTAR</sequence>
<dbReference type="Proteomes" id="UP000238083">
    <property type="component" value="Unassembled WGS sequence"/>
</dbReference>
<accession>A0A2T0QYY0</accession>
<dbReference type="InterPro" id="IPR029044">
    <property type="entry name" value="Nucleotide-diphossugar_trans"/>
</dbReference>
<comment type="similarity">
    <text evidence="2">Belongs to the glycosyltransferase 2 family.</text>
</comment>
<name>A0A2T0QYY0_9ACTN</name>
<keyword evidence="3" id="KW-0328">Glycosyltransferase</keyword>
<dbReference type="AlphaFoldDB" id="A0A2T0QYY0"/>
<comment type="pathway">
    <text evidence="1">Cell wall biogenesis; cell wall polysaccharide biosynthesis.</text>
</comment>
<dbReference type="Gene3D" id="3.90.550.10">
    <property type="entry name" value="Spore Coat Polysaccharide Biosynthesis Protein SpsA, Chain A"/>
    <property type="match status" value="1"/>
</dbReference>
<organism evidence="6 7">
    <name type="scientific">Kineococcus rhizosphaerae</name>
    <dbReference type="NCBI Taxonomy" id="559628"/>
    <lineage>
        <taxon>Bacteria</taxon>
        <taxon>Bacillati</taxon>
        <taxon>Actinomycetota</taxon>
        <taxon>Actinomycetes</taxon>
        <taxon>Kineosporiales</taxon>
        <taxon>Kineosporiaceae</taxon>
        <taxon>Kineococcus</taxon>
    </lineage>
</organism>
<keyword evidence="4" id="KW-0808">Transferase</keyword>
<dbReference type="PANTHER" id="PTHR43179:SF12">
    <property type="entry name" value="GALACTOFURANOSYLTRANSFERASE GLFT2"/>
    <property type="match status" value="1"/>
</dbReference>
<evidence type="ECO:0000256" key="2">
    <source>
        <dbReference type="ARBA" id="ARBA00006739"/>
    </source>
</evidence>
<dbReference type="GO" id="GO:0016757">
    <property type="term" value="F:glycosyltransferase activity"/>
    <property type="evidence" value="ECO:0007669"/>
    <property type="project" value="UniProtKB-KW"/>
</dbReference>
<evidence type="ECO:0000256" key="4">
    <source>
        <dbReference type="ARBA" id="ARBA00022679"/>
    </source>
</evidence>
<evidence type="ECO:0000259" key="5">
    <source>
        <dbReference type="Pfam" id="PF02709"/>
    </source>
</evidence>
<keyword evidence="7" id="KW-1185">Reference proteome</keyword>
<dbReference type="EMBL" id="PVZF01000012">
    <property type="protein sequence ID" value="PRY11727.1"/>
    <property type="molecule type" value="Genomic_DNA"/>
</dbReference>
<dbReference type="SUPFAM" id="SSF53448">
    <property type="entry name" value="Nucleotide-diphospho-sugar transferases"/>
    <property type="match status" value="1"/>
</dbReference>
<feature type="domain" description="Galactosyltransferase C-terminal" evidence="5">
    <location>
        <begin position="172"/>
        <end position="223"/>
    </location>
</feature>